<feature type="compositionally biased region" description="Low complexity" evidence="1">
    <location>
        <begin position="247"/>
        <end position="259"/>
    </location>
</feature>
<dbReference type="GO" id="GO:0003676">
    <property type="term" value="F:nucleic acid binding"/>
    <property type="evidence" value="ECO:0007669"/>
    <property type="project" value="InterPro"/>
</dbReference>
<dbReference type="InterPro" id="IPR012340">
    <property type="entry name" value="NA-bd_OB-fold"/>
</dbReference>
<dbReference type="PROSITE" id="PS00352">
    <property type="entry name" value="CSD_1"/>
    <property type="match status" value="1"/>
</dbReference>
<dbReference type="PRINTS" id="PR00050">
    <property type="entry name" value="COLDSHOCK"/>
</dbReference>
<dbReference type="InterPro" id="IPR002059">
    <property type="entry name" value="CSP_DNA-bd"/>
</dbReference>
<name>A0A8U7MA08_CORMO</name>
<evidence type="ECO:0000256" key="1">
    <source>
        <dbReference type="SAM" id="MobiDB-lite"/>
    </source>
</evidence>
<dbReference type="AlphaFoldDB" id="A0A8U7MA08"/>
<evidence type="ECO:0000313" key="2">
    <source>
        <dbReference type="Ensembl" id="ENSCMUP00000028199.1"/>
    </source>
</evidence>
<dbReference type="CDD" id="cd04458">
    <property type="entry name" value="CSP_CDS"/>
    <property type="match status" value="1"/>
</dbReference>
<dbReference type="InterPro" id="IPR011129">
    <property type="entry name" value="CSD"/>
</dbReference>
<feature type="compositionally biased region" description="Basic and acidic residues" evidence="1">
    <location>
        <begin position="216"/>
        <end position="225"/>
    </location>
</feature>
<keyword evidence="3" id="KW-1185">Reference proteome</keyword>
<evidence type="ECO:0000313" key="3">
    <source>
        <dbReference type="Proteomes" id="UP000694553"/>
    </source>
</evidence>
<dbReference type="Proteomes" id="UP000694553">
    <property type="component" value="Unassembled WGS sequence"/>
</dbReference>
<reference evidence="3" key="1">
    <citation type="submission" date="2019-10" db="EMBL/GenBank/DDBJ databases">
        <title>Corvus moneduloides (New Caledonian crow) genome, bCorMon1, primary haplotype.</title>
        <authorList>
            <person name="Rutz C."/>
            <person name="Fungtammasan C."/>
            <person name="Mountcastle J."/>
            <person name="Formenti G."/>
            <person name="Chow W."/>
            <person name="Howe K."/>
            <person name="Steele M.P."/>
            <person name="Fernandes J."/>
            <person name="Gilbert M.T.P."/>
            <person name="Fedrigo O."/>
            <person name="Jarvis E.D."/>
            <person name="Gemmell N."/>
        </authorList>
    </citation>
    <scope>NUCLEOTIDE SEQUENCE [LARGE SCALE GENOMIC DNA]</scope>
</reference>
<dbReference type="Ensembl" id="ENSCMUT00000031447.1">
    <property type="protein sequence ID" value="ENSCMUP00000028199.1"/>
    <property type="gene ID" value="ENSCMUG00000018842.1"/>
</dbReference>
<dbReference type="PROSITE" id="PS51857">
    <property type="entry name" value="CSD_2"/>
    <property type="match status" value="1"/>
</dbReference>
<proteinExistence type="predicted"/>
<sequence>MEEPWKDSWLSEPHMDIYLKLEKILEQRFVNFSLIQAQKERKPFLAWLFKSFFYVSWDLILTKDFWKTVWTQLTSESKYMLMEEYFREYYSITETVEQCQLYPGEVKTASGTMRPHPHVPSALRAAARQFPRTGGETRAAVLAAERGTAEDSLAPHSAWWSEPHERGRQARAAAGGGGAELRLAEMRAGAGHGRVVTQGPGRDVGAVPGSGSVAESRGDEVRGAERSGPAWPARPRMQPREACAGTSSPNGPSSPGSSNMRASKRESKNPARQKTATTQKKEKTIVAKVLGIVKWYNVKQNYGFITRCDNREDIFVHRTAIKKNNPEKYIPSLGDGEVVEFKIVLGRKGLQAADVTEPEGVSVKGSIYAKNRSHVR</sequence>
<reference evidence="2" key="2">
    <citation type="submission" date="2025-08" db="UniProtKB">
        <authorList>
            <consortium name="Ensembl"/>
        </authorList>
    </citation>
    <scope>IDENTIFICATION</scope>
</reference>
<feature type="region of interest" description="Disordered" evidence="1">
    <location>
        <begin position="146"/>
        <end position="178"/>
    </location>
</feature>
<accession>A0A8U7MA08</accession>
<dbReference type="InterPro" id="IPR050181">
    <property type="entry name" value="Cold_shock_domain"/>
</dbReference>
<dbReference type="InterPro" id="IPR019844">
    <property type="entry name" value="CSD_CS"/>
</dbReference>
<dbReference type="PANTHER" id="PTHR11544">
    <property type="entry name" value="COLD SHOCK DOMAIN CONTAINING PROTEINS"/>
    <property type="match status" value="1"/>
</dbReference>
<dbReference type="SMART" id="SM00357">
    <property type="entry name" value="CSP"/>
    <property type="match status" value="1"/>
</dbReference>
<organism evidence="2 3">
    <name type="scientific">Corvus moneduloides</name>
    <name type="common">New Caledonian crow</name>
    <dbReference type="NCBI Taxonomy" id="1196302"/>
    <lineage>
        <taxon>Eukaryota</taxon>
        <taxon>Metazoa</taxon>
        <taxon>Chordata</taxon>
        <taxon>Craniata</taxon>
        <taxon>Vertebrata</taxon>
        <taxon>Euteleostomi</taxon>
        <taxon>Archelosauria</taxon>
        <taxon>Archosauria</taxon>
        <taxon>Dinosauria</taxon>
        <taxon>Saurischia</taxon>
        <taxon>Theropoda</taxon>
        <taxon>Coelurosauria</taxon>
        <taxon>Aves</taxon>
        <taxon>Neognathae</taxon>
        <taxon>Neoaves</taxon>
        <taxon>Telluraves</taxon>
        <taxon>Australaves</taxon>
        <taxon>Passeriformes</taxon>
        <taxon>Corvoidea</taxon>
        <taxon>Corvidae</taxon>
        <taxon>Corvus</taxon>
    </lineage>
</organism>
<feature type="region of interest" description="Disordered" evidence="1">
    <location>
        <begin position="193"/>
        <end position="281"/>
    </location>
</feature>
<dbReference type="SUPFAM" id="SSF50249">
    <property type="entry name" value="Nucleic acid-binding proteins"/>
    <property type="match status" value="1"/>
</dbReference>
<reference evidence="2" key="3">
    <citation type="submission" date="2025-09" db="UniProtKB">
        <authorList>
            <consortium name="Ensembl"/>
        </authorList>
    </citation>
    <scope>IDENTIFICATION</scope>
</reference>
<dbReference type="Gene3D" id="2.40.50.140">
    <property type="entry name" value="Nucleic acid-binding proteins"/>
    <property type="match status" value="1"/>
</dbReference>
<protein>
    <submittedName>
        <fullName evidence="2">Uncharacterized protein</fullName>
    </submittedName>
</protein>
<dbReference type="Pfam" id="PF00313">
    <property type="entry name" value="CSD"/>
    <property type="match status" value="1"/>
</dbReference>